<evidence type="ECO:0000256" key="1">
    <source>
        <dbReference type="SAM" id="Coils"/>
    </source>
</evidence>
<dbReference type="ExpressionAtlas" id="A0A2K3LHI8">
    <property type="expression patterns" value="baseline"/>
</dbReference>
<dbReference type="EMBL" id="ASHM01033309">
    <property type="protein sequence ID" value="PNX78002.1"/>
    <property type="molecule type" value="Genomic_DNA"/>
</dbReference>
<dbReference type="AlphaFoldDB" id="A0A2K3LHI8"/>
<reference evidence="2 3" key="2">
    <citation type="journal article" date="2017" name="Front. Plant Sci.">
        <title>Gene Classification and Mining of Molecular Markers Useful in Red Clover (Trifolium pratense) Breeding.</title>
        <authorList>
            <person name="Istvanek J."/>
            <person name="Dluhosova J."/>
            <person name="Dluhos P."/>
            <person name="Patkova L."/>
            <person name="Nedelnik J."/>
            <person name="Repkova J."/>
        </authorList>
    </citation>
    <scope>NUCLEOTIDE SEQUENCE [LARGE SCALE GENOMIC DNA]</scope>
    <source>
        <strain evidence="3">cv. Tatra</strain>
        <tissue evidence="2">Young leaves</tissue>
    </source>
</reference>
<accession>A0A2K3LHI8</accession>
<proteinExistence type="predicted"/>
<keyword evidence="1" id="KW-0175">Coiled coil</keyword>
<reference evidence="2 3" key="1">
    <citation type="journal article" date="2014" name="Am. J. Bot.">
        <title>Genome assembly and annotation for red clover (Trifolium pratense; Fabaceae).</title>
        <authorList>
            <person name="Istvanek J."/>
            <person name="Jaros M."/>
            <person name="Krenek A."/>
            <person name="Repkova J."/>
        </authorList>
    </citation>
    <scope>NUCLEOTIDE SEQUENCE [LARGE SCALE GENOMIC DNA]</scope>
    <source>
        <strain evidence="3">cv. Tatra</strain>
        <tissue evidence="2">Young leaves</tissue>
    </source>
</reference>
<gene>
    <name evidence="2" type="ORF">L195_g033975</name>
</gene>
<protein>
    <submittedName>
        <fullName evidence="2">Uncharacterized protein</fullName>
    </submittedName>
</protein>
<evidence type="ECO:0000313" key="2">
    <source>
        <dbReference type="EMBL" id="PNX78002.1"/>
    </source>
</evidence>
<evidence type="ECO:0000313" key="3">
    <source>
        <dbReference type="Proteomes" id="UP000236291"/>
    </source>
</evidence>
<comment type="caution">
    <text evidence="2">The sequence shown here is derived from an EMBL/GenBank/DDBJ whole genome shotgun (WGS) entry which is preliminary data.</text>
</comment>
<organism evidence="2 3">
    <name type="scientific">Trifolium pratense</name>
    <name type="common">Red clover</name>
    <dbReference type="NCBI Taxonomy" id="57577"/>
    <lineage>
        <taxon>Eukaryota</taxon>
        <taxon>Viridiplantae</taxon>
        <taxon>Streptophyta</taxon>
        <taxon>Embryophyta</taxon>
        <taxon>Tracheophyta</taxon>
        <taxon>Spermatophyta</taxon>
        <taxon>Magnoliopsida</taxon>
        <taxon>eudicotyledons</taxon>
        <taxon>Gunneridae</taxon>
        <taxon>Pentapetalae</taxon>
        <taxon>rosids</taxon>
        <taxon>fabids</taxon>
        <taxon>Fabales</taxon>
        <taxon>Fabaceae</taxon>
        <taxon>Papilionoideae</taxon>
        <taxon>50 kb inversion clade</taxon>
        <taxon>NPAAA clade</taxon>
        <taxon>Hologalegina</taxon>
        <taxon>IRL clade</taxon>
        <taxon>Trifolieae</taxon>
        <taxon>Trifolium</taxon>
    </lineage>
</organism>
<sequence>MCITIGIKSPVYTKEEVHVRQGVPYVRYKVTLEGISPSGETFVCYGRFARQSNDAKEDAAVVAMRRLLETTGHQIRDFNYYNVKILEQKIQVLEAEKISMRNVIRTLNEEIDIIMPESK</sequence>
<dbReference type="Proteomes" id="UP000236291">
    <property type="component" value="Unassembled WGS sequence"/>
</dbReference>
<name>A0A2K3LHI8_TRIPR</name>
<feature type="coiled-coil region" evidence="1">
    <location>
        <begin position="83"/>
        <end position="110"/>
    </location>
</feature>